<evidence type="ECO:0000313" key="1">
    <source>
        <dbReference type="EMBL" id="AIT70765.1"/>
    </source>
</evidence>
<evidence type="ECO:0000313" key="2">
    <source>
        <dbReference type="Proteomes" id="UP000121784"/>
    </source>
</evidence>
<dbReference type="Gene3D" id="1.10.437.20">
    <property type="entry name" value="dsDNA poxvirus"/>
    <property type="match status" value="1"/>
</dbReference>
<dbReference type="EMBL" id="KM595078">
    <property type="protein sequence ID" value="AIT70765.1"/>
    <property type="molecule type" value="Genomic_DNA"/>
</dbReference>
<dbReference type="Proteomes" id="UP000121784">
    <property type="component" value="Segment"/>
</dbReference>
<dbReference type="InterPro" id="IPR043018">
    <property type="entry name" value="Poxvirus_sf"/>
</dbReference>
<protein>
    <submittedName>
        <fullName evidence="1">Uncharacterized protein</fullName>
    </submittedName>
</protein>
<sequence>MDLYNNLIFTTDEQKFSFNVILEDKNAIDYINKSSLLFLYDKNTNISSEYEAKEILNEYLSWRYFLGNVNIKPVSVGSVYTTLINFDKVTLKMMGDLDILFNDVLQLKGNYEENKVVDFLTSLQINFSEINNFILLIGYLGYLSEYCGKNNLHQYITTLSSYLYSVIKIETIINFKEYINKIIC</sequence>
<name>A0A097IW11_9POXV</name>
<organism evidence="1 2">
    <name type="scientific">Cotia virus</name>
    <dbReference type="NCBI Taxonomy" id="39444"/>
    <lineage>
        <taxon>Viruses</taxon>
        <taxon>Varidnaviria</taxon>
        <taxon>Bamfordvirae</taxon>
        <taxon>Nucleocytoviricota</taxon>
        <taxon>Pokkesviricetes</taxon>
        <taxon>Chitovirales</taxon>
        <taxon>Poxviridae</taxon>
        <taxon>Chordopoxvirinae</taxon>
        <taxon>Oryzopoxvirus</taxon>
        <taxon>Oryzopoxvirus cotia</taxon>
    </lineage>
</organism>
<accession>A0A097IW11</accession>
<gene>
    <name evidence="1" type="primary">150</name>
</gene>
<dbReference type="Pfam" id="PF06227">
    <property type="entry name" value="Poxv_Bcl-2-like"/>
    <property type="match status" value="1"/>
</dbReference>
<proteinExistence type="predicted"/>
<dbReference type="InterPro" id="IPR022819">
    <property type="entry name" value="Poxvirus_Bcl-2-like"/>
</dbReference>
<reference evidence="1 2" key="1">
    <citation type="submission" date="2014-09" db="EMBL/GenBank/DDBJ databases">
        <title>Complete Genome Sequence of the Embu Virus Strain SPAn 880.</title>
        <authorList>
            <person name="Ibrahim M.S."/>
            <person name="Antwerpen M.H."/>
            <person name="Georgi E."/>
            <person name="Vette P."/>
            <person name="Zoeller G."/>
            <person name="Meyer H."/>
        </authorList>
    </citation>
    <scope>NUCLEOTIDE SEQUENCE [LARGE SCALE GENOMIC DNA]</scope>
    <source>
        <strain evidence="1">SPAn880</strain>
    </source>
</reference>